<dbReference type="PIRSF" id="PIRSF018634">
    <property type="entry name" value="UCP018634"/>
    <property type="match status" value="1"/>
</dbReference>
<organism evidence="1 2">
    <name type="scientific">Serratia marcescens</name>
    <dbReference type="NCBI Taxonomy" id="615"/>
    <lineage>
        <taxon>Bacteria</taxon>
        <taxon>Pseudomonadati</taxon>
        <taxon>Pseudomonadota</taxon>
        <taxon>Gammaproteobacteria</taxon>
        <taxon>Enterobacterales</taxon>
        <taxon>Yersiniaceae</taxon>
        <taxon>Serratia</taxon>
    </lineage>
</organism>
<dbReference type="AlphaFoldDB" id="A0ABD5ILF2"/>
<sequence>MDIFVTDDFDKFMKKNRIIDQKICTAAHELAHGSNHDGDLGGGVYKKRISLNRGKRGGARSIVAFKRGHHQYFVDGWLKNAVKQSGAKEINDDELATYRELARDFLAMPPEIIKRAIDSGYLREVKCDD</sequence>
<dbReference type="Pfam" id="PF06296">
    <property type="entry name" value="RelE"/>
    <property type="match status" value="1"/>
</dbReference>
<dbReference type="EMBL" id="JAXABG010000016">
    <property type="protein sequence ID" value="MDX7084825.1"/>
    <property type="molecule type" value="Genomic_DNA"/>
</dbReference>
<name>A0ABD5ILF2_SERMA</name>
<reference evidence="1 2" key="1">
    <citation type="submission" date="2023-11" db="EMBL/GenBank/DDBJ databases">
        <title>Detection of rare carbapenemases in Enterobacterales - comparison of two colorimetric and two CIM-based carbapenemase assays.</title>
        <authorList>
            <person name="Schaffarczyk L."/>
            <person name="Noster J."/>
            <person name="Stelzer Y."/>
            <person name="Sattler J."/>
            <person name="Gatermann S."/>
            <person name="Hamprecht A."/>
        </authorList>
    </citation>
    <scope>NUCLEOTIDE SEQUENCE [LARGE SCALE GENOMIC DNA]</scope>
    <source>
        <strain evidence="1 2">CIM-Carb-136</strain>
    </source>
</reference>
<evidence type="ECO:0000313" key="2">
    <source>
        <dbReference type="Proteomes" id="UP001275057"/>
    </source>
</evidence>
<comment type="caution">
    <text evidence="1">The sequence shown here is derived from an EMBL/GenBank/DDBJ whole genome shotgun (WGS) entry which is preliminary data.</text>
</comment>
<dbReference type="Proteomes" id="UP001275057">
    <property type="component" value="Unassembled WGS sequence"/>
</dbReference>
<proteinExistence type="predicted"/>
<gene>
    <name evidence="1" type="ORF">SJ435_20780</name>
</gene>
<dbReference type="RefSeq" id="WP_197812944.1">
    <property type="nucleotide sequence ID" value="NZ_JAXABG010000016.1"/>
</dbReference>
<evidence type="ECO:0000313" key="1">
    <source>
        <dbReference type="EMBL" id="MDX7084825.1"/>
    </source>
</evidence>
<dbReference type="InterPro" id="IPR009387">
    <property type="entry name" value="HigB-2"/>
</dbReference>
<protein>
    <submittedName>
        <fullName evidence="1">Type II toxin-antitoxin system RelE/ParE family toxin</fullName>
    </submittedName>
</protein>
<accession>A0ABD5ILF2</accession>